<feature type="transmembrane region" description="Helical" evidence="12">
    <location>
        <begin position="244"/>
        <end position="270"/>
    </location>
</feature>
<dbReference type="PANTHER" id="PTHR43394">
    <property type="entry name" value="ATP-DEPENDENT PERMEASE MDL1, MITOCHONDRIAL"/>
    <property type="match status" value="1"/>
</dbReference>
<evidence type="ECO:0000313" key="15">
    <source>
        <dbReference type="EMBL" id="RKF17797.1"/>
    </source>
</evidence>
<dbReference type="Gene3D" id="3.40.50.300">
    <property type="entry name" value="P-loop containing nucleotide triphosphate hydrolases"/>
    <property type="match status" value="1"/>
</dbReference>
<dbReference type="PROSITE" id="PS50893">
    <property type="entry name" value="ABC_TRANSPORTER_2"/>
    <property type="match status" value="1"/>
</dbReference>
<comment type="subcellular location">
    <subcellularLocation>
        <location evidence="1">Cell membrane</location>
        <topology evidence="1">Multi-pass membrane protein</topology>
    </subcellularLocation>
</comment>
<feature type="domain" description="ABC transporter" evidence="13">
    <location>
        <begin position="342"/>
        <end position="577"/>
    </location>
</feature>
<evidence type="ECO:0000256" key="10">
    <source>
        <dbReference type="ARBA" id="ARBA00023136"/>
    </source>
</evidence>
<dbReference type="Pfam" id="PF00005">
    <property type="entry name" value="ABC_tran"/>
    <property type="match status" value="1"/>
</dbReference>
<evidence type="ECO:0000259" key="14">
    <source>
        <dbReference type="PROSITE" id="PS50929"/>
    </source>
</evidence>
<feature type="transmembrane region" description="Helical" evidence="12">
    <location>
        <begin position="25"/>
        <end position="46"/>
    </location>
</feature>
<organism evidence="15 16">
    <name type="scientific">Alginatibacterium sediminis</name>
    <dbReference type="NCBI Taxonomy" id="2164068"/>
    <lineage>
        <taxon>Bacteria</taxon>
        <taxon>Pseudomonadati</taxon>
        <taxon>Pseudomonadota</taxon>
        <taxon>Gammaproteobacteria</taxon>
        <taxon>Alteromonadales</taxon>
        <taxon>Alteromonadaceae</taxon>
        <taxon>Alginatibacterium</taxon>
    </lineage>
</organism>
<protein>
    <submittedName>
        <fullName evidence="15">Lipid A export permease/ATP-binding protein MsbA</fullName>
    </submittedName>
</protein>
<dbReference type="SMART" id="SM00382">
    <property type="entry name" value="AAA"/>
    <property type="match status" value="1"/>
</dbReference>
<dbReference type="GO" id="GO:0034040">
    <property type="term" value="F:ATPase-coupled lipid transmembrane transporter activity"/>
    <property type="evidence" value="ECO:0007669"/>
    <property type="project" value="InterPro"/>
</dbReference>
<dbReference type="GO" id="GO:0015421">
    <property type="term" value="F:ABC-type oligopeptide transporter activity"/>
    <property type="evidence" value="ECO:0007669"/>
    <property type="project" value="TreeGrafter"/>
</dbReference>
<comment type="caution">
    <text evidence="15">The sequence shown here is derived from an EMBL/GenBank/DDBJ whole genome shotgun (WGS) entry which is preliminary data.</text>
</comment>
<keyword evidence="2" id="KW-0813">Transport</keyword>
<evidence type="ECO:0000256" key="7">
    <source>
        <dbReference type="ARBA" id="ARBA00022967"/>
    </source>
</evidence>
<dbReference type="PROSITE" id="PS50929">
    <property type="entry name" value="ABC_TM1F"/>
    <property type="match status" value="1"/>
</dbReference>
<keyword evidence="16" id="KW-1185">Reference proteome</keyword>
<dbReference type="GO" id="GO:0005524">
    <property type="term" value="F:ATP binding"/>
    <property type="evidence" value="ECO:0007669"/>
    <property type="project" value="UniProtKB-KW"/>
</dbReference>
<feature type="domain" description="ABC transmembrane type-1" evidence="14">
    <location>
        <begin position="28"/>
        <end position="310"/>
    </location>
</feature>
<gene>
    <name evidence="15" type="primary">msbA</name>
    <name evidence="15" type="ORF">DBZ36_11080</name>
</gene>
<name>A0A420EAS4_9ALTE</name>
<dbReference type="EMBL" id="RAQO01000006">
    <property type="protein sequence ID" value="RKF17797.1"/>
    <property type="molecule type" value="Genomic_DNA"/>
</dbReference>
<dbReference type="Gene3D" id="1.20.1560.10">
    <property type="entry name" value="ABC transporter type 1, transmembrane domain"/>
    <property type="match status" value="2"/>
</dbReference>
<keyword evidence="5" id="KW-0547">Nucleotide-binding</keyword>
<dbReference type="GO" id="GO:0016887">
    <property type="term" value="F:ATP hydrolysis activity"/>
    <property type="evidence" value="ECO:0007669"/>
    <property type="project" value="InterPro"/>
</dbReference>
<keyword evidence="9" id="KW-0445">Lipid transport</keyword>
<dbReference type="OrthoDB" id="9806127at2"/>
<proteinExistence type="predicted"/>
<sequence>MISETATDSKANFKRLLGYVKDLKLGLFGAILGMIGYGIIDTLFVYSIKPLVDEGLTGNNPSVLKYMPIFVLGVVFVRGICSFATSYGMAWAGGHLVMRLQREIFSKLMYMPVSFFDEHNTGTLLSKITYDTNQVSGAATSSLVTLVRESATIIGLLAMMFYHSWQLSLIFFIVGPIVAVAIRVVSKRFRKISTNLQNAMGDVTTTSEQMLNGHREVLSFGGHVIENQRFEGASNMIRRHQMKLASASAIANPAIQFIASIALAVVLFIASKPAIMEEMTPGTFTIIVTSMMMLMKPLRSITSVNNEIQKALAACTSLFTILDMDTEKDTGIRDVTRAKGNIKFEDVSFHYPGKEDNVLKDISFEIKTGQTIALVGRSGSGKSTIASLLPRFYDVQHGKILLDGIELSEYKLTSLRKQFAQVSQGVHLFNGSVADNIAYAFPEAKREDIEKAARMANVMEFAKTMENGLDTEIGERGVMLSGGQRQRVAIARALLRDAPVLILDEATSALDTESERKIQQAIDHVVQDRTAIVIAHRLSTIEKADEILVVDEGLIVERGSHSQLMALTGAYYQLHQKQFGQTDENRDDESQDAIFASKTNELS</sequence>
<evidence type="ECO:0000256" key="8">
    <source>
        <dbReference type="ARBA" id="ARBA00022989"/>
    </source>
</evidence>
<evidence type="ECO:0000256" key="1">
    <source>
        <dbReference type="ARBA" id="ARBA00004651"/>
    </source>
</evidence>
<dbReference type="GO" id="GO:0005886">
    <property type="term" value="C:plasma membrane"/>
    <property type="evidence" value="ECO:0007669"/>
    <property type="project" value="UniProtKB-SubCell"/>
</dbReference>
<evidence type="ECO:0000256" key="2">
    <source>
        <dbReference type="ARBA" id="ARBA00022448"/>
    </source>
</evidence>
<dbReference type="FunFam" id="3.40.50.300:FF:000140">
    <property type="entry name" value="Lipid A export ATP-binding/permease protein MsbA"/>
    <property type="match status" value="1"/>
</dbReference>
<evidence type="ECO:0000259" key="13">
    <source>
        <dbReference type="PROSITE" id="PS50893"/>
    </source>
</evidence>
<dbReference type="SUPFAM" id="SSF52540">
    <property type="entry name" value="P-loop containing nucleoside triphosphate hydrolases"/>
    <property type="match status" value="1"/>
</dbReference>
<evidence type="ECO:0000313" key="16">
    <source>
        <dbReference type="Proteomes" id="UP000286482"/>
    </source>
</evidence>
<dbReference type="CDD" id="cd18552">
    <property type="entry name" value="ABC_6TM_MsbA_like"/>
    <property type="match status" value="1"/>
</dbReference>
<reference evidence="15 16" key="1">
    <citation type="submission" date="2018-09" db="EMBL/GenBank/DDBJ databases">
        <authorList>
            <person name="Wang Z."/>
        </authorList>
    </citation>
    <scope>NUCLEOTIDE SEQUENCE [LARGE SCALE GENOMIC DNA]</scope>
    <source>
        <strain evidence="15 16">ALS 81</strain>
    </source>
</reference>
<feature type="region of interest" description="Disordered" evidence="11">
    <location>
        <begin position="579"/>
        <end position="603"/>
    </location>
</feature>
<dbReference type="InterPro" id="IPR027417">
    <property type="entry name" value="P-loop_NTPase"/>
</dbReference>
<evidence type="ECO:0000256" key="5">
    <source>
        <dbReference type="ARBA" id="ARBA00022741"/>
    </source>
</evidence>
<evidence type="ECO:0000256" key="6">
    <source>
        <dbReference type="ARBA" id="ARBA00022840"/>
    </source>
</evidence>
<keyword evidence="3" id="KW-1003">Cell membrane</keyword>
<keyword evidence="10 12" id="KW-0472">Membrane</keyword>
<dbReference type="Proteomes" id="UP000286482">
    <property type="component" value="Unassembled WGS sequence"/>
</dbReference>
<keyword evidence="6 15" id="KW-0067">ATP-binding</keyword>
<dbReference type="PROSITE" id="PS00211">
    <property type="entry name" value="ABC_TRANSPORTER_1"/>
    <property type="match status" value="1"/>
</dbReference>
<dbReference type="InterPro" id="IPR036640">
    <property type="entry name" value="ABC1_TM_sf"/>
</dbReference>
<dbReference type="NCBIfam" id="TIGR02203">
    <property type="entry name" value="MsbA_lipidA"/>
    <property type="match status" value="1"/>
</dbReference>
<feature type="transmembrane region" description="Helical" evidence="12">
    <location>
        <begin position="168"/>
        <end position="186"/>
    </location>
</feature>
<accession>A0A420EAS4</accession>
<dbReference type="InterPro" id="IPR039421">
    <property type="entry name" value="Type_1_exporter"/>
</dbReference>
<keyword evidence="7" id="KW-1278">Translocase</keyword>
<evidence type="ECO:0000256" key="11">
    <source>
        <dbReference type="SAM" id="MobiDB-lite"/>
    </source>
</evidence>
<dbReference type="InterPro" id="IPR011527">
    <property type="entry name" value="ABC1_TM_dom"/>
</dbReference>
<dbReference type="Pfam" id="PF00664">
    <property type="entry name" value="ABC_membrane"/>
    <property type="match status" value="1"/>
</dbReference>
<evidence type="ECO:0000256" key="4">
    <source>
        <dbReference type="ARBA" id="ARBA00022692"/>
    </source>
</evidence>
<dbReference type="InterPro" id="IPR011917">
    <property type="entry name" value="ABC_transpr_lipidA"/>
</dbReference>
<dbReference type="CDD" id="cd03251">
    <property type="entry name" value="ABCC_MsbA"/>
    <property type="match status" value="1"/>
</dbReference>
<dbReference type="AlphaFoldDB" id="A0A420EAS4"/>
<dbReference type="SUPFAM" id="SSF90123">
    <property type="entry name" value="ABC transporter transmembrane region"/>
    <property type="match status" value="1"/>
</dbReference>
<evidence type="ECO:0000256" key="9">
    <source>
        <dbReference type="ARBA" id="ARBA00023055"/>
    </source>
</evidence>
<evidence type="ECO:0000256" key="12">
    <source>
        <dbReference type="SAM" id="Phobius"/>
    </source>
</evidence>
<feature type="transmembrane region" description="Helical" evidence="12">
    <location>
        <begin position="66"/>
        <end position="92"/>
    </location>
</feature>
<keyword evidence="4 12" id="KW-0812">Transmembrane</keyword>
<dbReference type="PANTHER" id="PTHR43394:SF1">
    <property type="entry name" value="ATP-BINDING CASSETTE SUB-FAMILY B MEMBER 10, MITOCHONDRIAL"/>
    <property type="match status" value="1"/>
</dbReference>
<dbReference type="InterPro" id="IPR003439">
    <property type="entry name" value="ABC_transporter-like_ATP-bd"/>
</dbReference>
<dbReference type="InterPro" id="IPR003593">
    <property type="entry name" value="AAA+_ATPase"/>
</dbReference>
<dbReference type="InterPro" id="IPR017871">
    <property type="entry name" value="ABC_transporter-like_CS"/>
</dbReference>
<dbReference type="RefSeq" id="WP_120355024.1">
    <property type="nucleotide sequence ID" value="NZ_RAQO01000006.1"/>
</dbReference>
<keyword evidence="8 12" id="KW-1133">Transmembrane helix</keyword>
<evidence type="ECO:0000256" key="3">
    <source>
        <dbReference type="ARBA" id="ARBA00022475"/>
    </source>
</evidence>